<keyword evidence="2" id="KW-0614">Plasmid</keyword>
<feature type="compositionally biased region" description="Basic and acidic residues" evidence="1">
    <location>
        <begin position="47"/>
        <end position="59"/>
    </location>
</feature>
<dbReference type="AlphaFoldDB" id="A0A3Q8XG51"/>
<evidence type="ECO:0000313" key="3">
    <source>
        <dbReference type="Proteomes" id="UP000276980"/>
    </source>
</evidence>
<gene>
    <name evidence="2" type="ORF">CFH90_18280</name>
</gene>
<reference evidence="2 3" key="1">
    <citation type="submission" date="2017-06" db="EMBL/GenBank/DDBJ databases">
        <title>Complete Genome Sequence of the Carbazole-Degrading Bacterium Acinetobacter johnsonii IC001.</title>
        <authorList>
            <person name="Vejarano F."/>
            <person name="Suzuki-Minakuchi C."/>
            <person name="Ohtsubo Y."/>
            <person name="Tsuda M."/>
            <person name="Okada K."/>
            <person name="Nojiri H."/>
        </authorList>
    </citation>
    <scope>NUCLEOTIDE SEQUENCE [LARGE SCALE GENOMIC DNA]</scope>
    <source>
        <strain evidence="2 3">IC001</strain>
        <plasmid evidence="3">pic001b</plasmid>
    </source>
</reference>
<dbReference type="EMBL" id="CP022300">
    <property type="protein sequence ID" value="AZN65859.1"/>
    <property type="molecule type" value="Genomic_DNA"/>
</dbReference>
<dbReference type="Proteomes" id="UP000276980">
    <property type="component" value="Plasmid pIC001B"/>
</dbReference>
<feature type="region of interest" description="Disordered" evidence="1">
    <location>
        <begin position="47"/>
        <end position="80"/>
    </location>
</feature>
<protein>
    <submittedName>
        <fullName evidence="2">Uncharacterized protein</fullName>
    </submittedName>
</protein>
<organism evidence="2 3">
    <name type="scientific">Acinetobacter johnsonii</name>
    <dbReference type="NCBI Taxonomy" id="40214"/>
    <lineage>
        <taxon>Bacteria</taxon>
        <taxon>Pseudomonadati</taxon>
        <taxon>Pseudomonadota</taxon>
        <taxon>Gammaproteobacteria</taxon>
        <taxon>Moraxellales</taxon>
        <taxon>Moraxellaceae</taxon>
        <taxon>Acinetobacter</taxon>
    </lineage>
</organism>
<dbReference type="RefSeq" id="WP_126039569.1">
    <property type="nucleotide sequence ID" value="NZ_CP022300.1"/>
</dbReference>
<evidence type="ECO:0000256" key="1">
    <source>
        <dbReference type="SAM" id="MobiDB-lite"/>
    </source>
</evidence>
<evidence type="ECO:0000313" key="2">
    <source>
        <dbReference type="EMBL" id="AZN65859.1"/>
    </source>
</evidence>
<proteinExistence type="predicted"/>
<sequence length="80" mass="8529">MTVKNYLVALAILDEATSIEPVSFEPIGDLSTEIDKENETAAFVGRPDPKRELETKSMKNIDTTSGGTGKSPFAEAAGLL</sequence>
<name>A0A3Q8XG51_ACIJO</name>
<accession>A0A3Q8XG51</accession>
<dbReference type="GeneID" id="39661709"/>
<geneLocation type="plasmid" evidence="3">
    <name>pic001b</name>
</geneLocation>